<organism evidence="1 2">
    <name type="scientific">Clostridium senegalense</name>
    <dbReference type="NCBI Taxonomy" id="1465809"/>
    <lineage>
        <taxon>Bacteria</taxon>
        <taxon>Bacillati</taxon>
        <taxon>Bacillota</taxon>
        <taxon>Clostridia</taxon>
        <taxon>Eubacteriales</taxon>
        <taxon>Clostridiaceae</taxon>
        <taxon>Clostridium</taxon>
    </lineage>
</organism>
<evidence type="ECO:0000313" key="2">
    <source>
        <dbReference type="Proteomes" id="UP000481872"/>
    </source>
</evidence>
<dbReference type="Proteomes" id="UP000481872">
    <property type="component" value="Unassembled WGS sequence"/>
</dbReference>
<protein>
    <submittedName>
        <fullName evidence="1">YjdF family protein</fullName>
    </submittedName>
</protein>
<dbReference type="AlphaFoldDB" id="A0A6M0H960"/>
<dbReference type="RefSeq" id="WP_199870934.1">
    <property type="nucleotide sequence ID" value="NZ_JAAGPU010000055.1"/>
</dbReference>
<accession>A0A6M0H960</accession>
<reference evidence="1 2" key="1">
    <citation type="submission" date="2020-02" db="EMBL/GenBank/DDBJ databases">
        <title>Genome assembly of a novel Clostridium senegalense strain.</title>
        <authorList>
            <person name="Gupta T.B."/>
            <person name="Jauregui R."/>
            <person name="Maclean P."/>
            <person name="Nawarathana A."/>
            <person name="Brightwell G."/>
        </authorList>
    </citation>
    <scope>NUCLEOTIDE SEQUENCE [LARGE SCALE GENOMIC DNA]</scope>
    <source>
        <strain evidence="1 2">AGRFS4</strain>
    </source>
</reference>
<name>A0A6M0H960_9CLOT</name>
<comment type="caution">
    <text evidence="1">The sequence shown here is derived from an EMBL/GenBank/DDBJ whole genome shotgun (WGS) entry which is preliminary data.</text>
</comment>
<dbReference type="Pfam" id="PF11208">
    <property type="entry name" value="DUF2992"/>
    <property type="match status" value="1"/>
</dbReference>
<keyword evidence="2" id="KW-1185">Reference proteome</keyword>
<sequence length="139" mass="16451">MLSSIKLTIFFENPFWVGVFESTENNLFKVCKITFGSEPKDGEVYYFILRKFYSLNFSNALSVDKNIVNKKINPKRLQRKIKKETNVNFIGTKSQIALKEQHKEVKTKRKLVSKEQKAEKIQRKFEIKQIKKLEKHKGH</sequence>
<proteinExistence type="predicted"/>
<dbReference type="EMBL" id="JAAGPU010000055">
    <property type="protein sequence ID" value="NEU06613.1"/>
    <property type="molecule type" value="Genomic_DNA"/>
</dbReference>
<dbReference type="InterPro" id="IPR016787">
    <property type="entry name" value="UCP021328"/>
</dbReference>
<evidence type="ECO:0000313" key="1">
    <source>
        <dbReference type="EMBL" id="NEU06613.1"/>
    </source>
</evidence>
<gene>
    <name evidence="1" type="ORF">G3M99_17565</name>
</gene>
<dbReference type="PIRSF" id="PIRSF021328">
    <property type="entry name" value="UCP021328"/>
    <property type="match status" value="1"/>
</dbReference>